<comment type="caution">
    <text evidence="1">The sequence shown here is derived from an EMBL/GenBank/DDBJ whole genome shotgun (WGS) entry which is preliminary data.</text>
</comment>
<reference evidence="1" key="1">
    <citation type="submission" date="2023-04" db="EMBL/GenBank/DDBJ databases">
        <title>Draft Genome sequencing of Naganishia species isolated from polar environments using Oxford Nanopore Technology.</title>
        <authorList>
            <person name="Leo P."/>
            <person name="Venkateswaran K."/>
        </authorList>
    </citation>
    <scope>NUCLEOTIDE SEQUENCE</scope>
    <source>
        <strain evidence="1">MNA-CCFEE 5423</strain>
    </source>
</reference>
<evidence type="ECO:0000313" key="1">
    <source>
        <dbReference type="EMBL" id="KAJ9097269.1"/>
    </source>
</evidence>
<organism evidence="1 2">
    <name type="scientific">Naganishia friedmannii</name>
    <dbReference type="NCBI Taxonomy" id="89922"/>
    <lineage>
        <taxon>Eukaryota</taxon>
        <taxon>Fungi</taxon>
        <taxon>Dikarya</taxon>
        <taxon>Basidiomycota</taxon>
        <taxon>Agaricomycotina</taxon>
        <taxon>Tremellomycetes</taxon>
        <taxon>Filobasidiales</taxon>
        <taxon>Filobasidiaceae</taxon>
        <taxon>Naganishia</taxon>
    </lineage>
</organism>
<name>A0ACC2VD05_9TREE</name>
<sequence length="625" mass="68959">MNDIIGMQIPGEEYGKTLLTLAALFVAFRAPAWLRAWYLSRRERNIPTLRIHVPEAASTEYTARILKDANITAHLEDSTLLPKNADPARKYVTCYDPATGYHIETIELPTVEELSKSIENAHQAFLGHRETTFTQRRRFLRTLKAWFLGNMEDIARVGVRDTGKTEVDAIFGEILTTCSKIDYLLKHGEAALAPETRSTNLLLAHKVSKIYYEPLGVVCAIVSWNYPIHNAVSPILAALFAGNTVVLKCSEQVLWSTRWIIDAVRECLRACDMDPEAVQLVCCFPEDAKTITKHPLIKHITFIGSETVGRIVAMDAAENMIPTCIELGGKDCALILPSANLQSISSTLMRAAFQANGQNCIGIERFLVHRSKYQEFLSMMTPRVQALRCGPVLSPSSSSDGKIIKDVDCGAMISSRLLAQLEHMLQKAEKDGARVLVGGKRYVHPDWPEGHYFQPTLIADVTKDMDVAKHELFAPVMNVIPYDTVQEAIEIANGTRYGLGSAVFGDDRAECRMVAEKLQVGMVAINDFGVFYLNQSMPFGGVKASGHGRFGGPEGLRGLCSIKAITEDRFFKWIRTSIPSPVDYPLPVRKTSWGFLKGLVGLAYGDGIWARGKGLAGLVVAGLGL</sequence>
<proteinExistence type="predicted"/>
<accession>A0ACC2VD05</accession>
<protein>
    <submittedName>
        <fullName evidence="1">Uncharacterized protein</fullName>
    </submittedName>
</protein>
<gene>
    <name evidence="1" type="ORF">QFC21_004938</name>
</gene>
<evidence type="ECO:0000313" key="2">
    <source>
        <dbReference type="Proteomes" id="UP001227268"/>
    </source>
</evidence>
<dbReference type="Proteomes" id="UP001227268">
    <property type="component" value="Unassembled WGS sequence"/>
</dbReference>
<keyword evidence="2" id="KW-1185">Reference proteome</keyword>
<dbReference type="EMBL" id="JASBWT010000017">
    <property type="protein sequence ID" value="KAJ9097269.1"/>
    <property type="molecule type" value="Genomic_DNA"/>
</dbReference>